<protein>
    <submittedName>
        <fullName evidence="1">Uncharacterized protein</fullName>
    </submittedName>
</protein>
<comment type="caution">
    <text evidence="1">The sequence shown here is derived from an EMBL/GenBank/DDBJ whole genome shotgun (WGS) entry which is preliminary data.</text>
</comment>
<proteinExistence type="predicted"/>
<accession>A0A3M7QIM4</accession>
<dbReference type="AlphaFoldDB" id="A0A3M7QIM4"/>
<dbReference type="Proteomes" id="UP000276133">
    <property type="component" value="Unassembled WGS sequence"/>
</dbReference>
<gene>
    <name evidence="1" type="ORF">BpHYR1_044177</name>
</gene>
<evidence type="ECO:0000313" key="1">
    <source>
        <dbReference type="EMBL" id="RNA10808.1"/>
    </source>
</evidence>
<sequence>MLIKITLRRFICLNKRNKQTLLSFDSLTQILVEDSLEELLFLATALLFLAALEFEYNEYLQLRLVCRRLDRAIHSLLILLLKTFYSMSILRFDLICCLLAIVNKI</sequence>
<reference evidence="1 2" key="1">
    <citation type="journal article" date="2018" name="Sci. Rep.">
        <title>Genomic signatures of local adaptation to the degree of environmental predictability in rotifers.</title>
        <authorList>
            <person name="Franch-Gras L."/>
            <person name="Hahn C."/>
            <person name="Garcia-Roger E.M."/>
            <person name="Carmona M.J."/>
            <person name="Serra M."/>
            <person name="Gomez A."/>
        </authorList>
    </citation>
    <scope>NUCLEOTIDE SEQUENCE [LARGE SCALE GENOMIC DNA]</scope>
    <source>
        <strain evidence="1">HYR1</strain>
    </source>
</reference>
<name>A0A3M7QIM4_BRAPC</name>
<organism evidence="1 2">
    <name type="scientific">Brachionus plicatilis</name>
    <name type="common">Marine rotifer</name>
    <name type="synonym">Brachionus muelleri</name>
    <dbReference type="NCBI Taxonomy" id="10195"/>
    <lineage>
        <taxon>Eukaryota</taxon>
        <taxon>Metazoa</taxon>
        <taxon>Spiralia</taxon>
        <taxon>Gnathifera</taxon>
        <taxon>Rotifera</taxon>
        <taxon>Eurotatoria</taxon>
        <taxon>Monogononta</taxon>
        <taxon>Pseudotrocha</taxon>
        <taxon>Ploima</taxon>
        <taxon>Brachionidae</taxon>
        <taxon>Brachionus</taxon>
    </lineage>
</organism>
<dbReference type="EMBL" id="REGN01006113">
    <property type="protein sequence ID" value="RNA10808.1"/>
    <property type="molecule type" value="Genomic_DNA"/>
</dbReference>
<keyword evidence="2" id="KW-1185">Reference proteome</keyword>
<evidence type="ECO:0000313" key="2">
    <source>
        <dbReference type="Proteomes" id="UP000276133"/>
    </source>
</evidence>